<evidence type="ECO:0000256" key="11">
    <source>
        <dbReference type="ARBA" id="ARBA00022989"/>
    </source>
</evidence>
<organism evidence="16 17">
    <name type="scientific">Alkalicoccobacillus gibsonii</name>
    <dbReference type="NCBI Taxonomy" id="79881"/>
    <lineage>
        <taxon>Bacteria</taxon>
        <taxon>Bacillati</taxon>
        <taxon>Bacillota</taxon>
        <taxon>Bacilli</taxon>
        <taxon>Bacillales</taxon>
        <taxon>Bacillaceae</taxon>
        <taxon>Alkalicoccobacillus</taxon>
    </lineage>
</organism>
<proteinExistence type="predicted"/>
<feature type="domain" description="Histidine kinase" evidence="15">
    <location>
        <begin position="132"/>
        <end position="350"/>
    </location>
</feature>
<keyword evidence="8" id="KW-0547">Nucleotide-binding</keyword>
<evidence type="ECO:0000256" key="4">
    <source>
        <dbReference type="ARBA" id="ARBA00022475"/>
    </source>
</evidence>
<evidence type="ECO:0000313" key="17">
    <source>
        <dbReference type="Proteomes" id="UP001418796"/>
    </source>
</evidence>
<comment type="catalytic activity">
    <reaction evidence="1">
        <text>ATP + protein L-histidine = ADP + protein N-phospho-L-histidine.</text>
        <dbReference type="EC" id="2.7.13.3"/>
    </reaction>
</comment>
<dbReference type="SUPFAM" id="SSF47384">
    <property type="entry name" value="Homodimeric domain of signal transducing histidine kinase"/>
    <property type="match status" value="1"/>
</dbReference>
<dbReference type="InterPro" id="IPR050351">
    <property type="entry name" value="BphY/WalK/GraS-like"/>
</dbReference>
<name>A0ABU9VFP5_9BACI</name>
<feature type="transmembrane region" description="Helical" evidence="14">
    <location>
        <begin position="12"/>
        <end position="30"/>
    </location>
</feature>
<evidence type="ECO:0000256" key="3">
    <source>
        <dbReference type="ARBA" id="ARBA00012438"/>
    </source>
</evidence>
<sequence>MKAYLKDNSIFLLLFLIQTTVIMLTTFLIIHEAGLTISFSDLFYLFILSVFFMLTWLAIDWFRRRYMLKRLTKAGQTPSIERTTAEELIEMRTHSTEARLWQNIIKKQHLTYQHAISQQELDREQHTEFVNQWVHHMKTPVSVISLMIQQEKETGQNHATDSFLDDLNEENERFRRGLDLMLQLARLDHFSVDLKSESINLGDLIHKVINEEKKQFIRRKIYPKVVLKSEAPIIVTSDSKWLHVLINQLLLNALKYSKQQKGAFLYFDLSTQSGQTTLKVIDEGIGIQPYDIPRIFHPFFTGDHGRTHAESTGMGLYLVKQICEKLGHRIEVESRVGLGSTFTLTFKTTTLHDNFVR</sequence>
<evidence type="ECO:0000313" key="16">
    <source>
        <dbReference type="EMBL" id="MEN0642725.1"/>
    </source>
</evidence>
<evidence type="ECO:0000256" key="6">
    <source>
        <dbReference type="ARBA" id="ARBA00022679"/>
    </source>
</evidence>
<dbReference type="InterPro" id="IPR004358">
    <property type="entry name" value="Sig_transdc_His_kin-like_C"/>
</dbReference>
<comment type="subcellular location">
    <subcellularLocation>
        <location evidence="2">Cell membrane</location>
        <topology evidence="2">Multi-pass membrane protein</topology>
    </subcellularLocation>
</comment>
<keyword evidence="4" id="KW-1003">Cell membrane</keyword>
<keyword evidence="12" id="KW-0902">Two-component regulatory system</keyword>
<keyword evidence="11 14" id="KW-1133">Transmembrane helix</keyword>
<dbReference type="PRINTS" id="PR00344">
    <property type="entry name" value="BCTRLSENSOR"/>
</dbReference>
<dbReference type="RefSeq" id="WP_343129805.1">
    <property type="nucleotide sequence ID" value="NZ_JBCITK010000001.1"/>
</dbReference>
<evidence type="ECO:0000256" key="2">
    <source>
        <dbReference type="ARBA" id="ARBA00004651"/>
    </source>
</evidence>
<keyword evidence="7 14" id="KW-0812">Transmembrane</keyword>
<dbReference type="PROSITE" id="PS50109">
    <property type="entry name" value="HIS_KIN"/>
    <property type="match status" value="1"/>
</dbReference>
<evidence type="ECO:0000256" key="13">
    <source>
        <dbReference type="ARBA" id="ARBA00023136"/>
    </source>
</evidence>
<reference evidence="16 17" key="1">
    <citation type="submission" date="2024-03" db="EMBL/GenBank/DDBJ databases">
        <title>Bacilli Hybrid Assemblies.</title>
        <authorList>
            <person name="Kovac J."/>
        </authorList>
    </citation>
    <scope>NUCLEOTIDE SEQUENCE [LARGE SCALE GENOMIC DNA]</scope>
    <source>
        <strain evidence="16 17">FSL R7-0666</strain>
    </source>
</reference>
<dbReference type="InterPro" id="IPR036890">
    <property type="entry name" value="HATPase_C_sf"/>
</dbReference>
<evidence type="ECO:0000256" key="8">
    <source>
        <dbReference type="ARBA" id="ARBA00022741"/>
    </source>
</evidence>
<dbReference type="InterPro" id="IPR003661">
    <property type="entry name" value="HisK_dim/P_dom"/>
</dbReference>
<dbReference type="InterPro" id="IPR003594">
    <property type="entry name" value="HATPase_dom"/>
</dbReference>
<dbReference type="SMART" id="SM00387">
    <property type="entry name" value="HATPase_c"/>
    <property type="match status" value="1"/>
</dbReference>
<dbReference type="Gene3D" id="1.10.287.130">
    <property type="match status" value="1"/>
</dbReference>
<dbReference type="InterPro" id="IPR036097">
    <property type="entry name" value="HisK_dim/P_sf"/>
</dbReference>
<keyword evidence="10" id="KW-0067">ATP-binding</keyword>
<dbReference type="PANTHER" id="PTHR45453:SF2">
    <property type="entry name" value="HISTIDINE KINASE"/>
    <property type="match status" value="1"/>
</dbReference>
<dbReference type="Gene3D" id="3.30.565.10">
    <property type="entry name" value="Histidine kinase-like ATPase, C-terminal domain"/>
    <property type="match status" value="1"/>
</dbReference>
<dbReference type="SMART" id="SM00388">
    <property type="entry name" value="HisKA"/>
    <property type="match status" value="1"/>
</dbReference>
<dbReference type="EC" id="2.7.13.3" evidence="3"/>
<dbReference type="Proteomes" id="UP001418796">
    <property type="component" value="Unassembled WGS sequence"/>
</dbReference>
<keyword evidence="17" id="KW-1185">Reference proteome</keyword>
<dbReference type="GO" id="GO:0004673">
    <property type="term" value="F:protein histidine kinase activity"/>
    <property type="evidence" value="ECO:0007669"/>
    <property type="project" value="UniProtKB-EC"/>
</dbReference>
<dbReference type="CDD" id="cd00082">
    <property type="entry name" value="HisKA"/>
    <property type="match status" value="1"/>
</dbReference>
<dbReference type="PANTHER" id="PTHR45453">
    <property type="entry name" value="PHOSPHATE REGULON SENSOR PROTEIN PHOR"/>
    <property type="match status" value="1"/>
</dbReference>
<evidence type="ECO:0000256" key="7">
    <source>
        <dbReference type="ARBA" id="ARBA00022692"/>
    </source>
</evidence>
<dbReference type="EMBL" id="JBCITK010000001">
    <property type="protein sequence ID" value="MEN0642725.1"/>
    <property type="molecule type" value="Genomic_DNA"/>
</dbReference>
<gene>
    <name evidence="16" type="ORF">MKY91_06070</name>
</gene>
<comment type="caution">
    <text evidence="16">The sequence shown here is derived from an EMBL/GenBank/DDBJ whole genome shotgun (WGS) entry which is preliminary data.</text>
</comment>
<accession>A0ABU9VFP5</accession>
<keyword evidence="13 14" id="KW-0472">Membrane</keyword>
<keyword evidence="9 16" id="KW-0418">Kinase</keyword>
<keyword evidence="5" id="KW-0597">Phosphoprotein</keyword>
<protein>
    <recommendedName>
        <fullName evidence="3">histidine kinase</fullName>
        <ecNumber evidence="3">2.7.13.3</ecNumber>
    </recommendedName>
</protein>
<evidence type="ECO:0000256" key="12">
    <source>
        <dbReference type="ARBA" id="ARBA00023012"/>
    </source>
</evidence>
<dbReference type="InterPro" id="IPR005467">
    <property type="entry name" value="His_kinase_dom"/>
</dbReference>
<dbReference type="Pfam" id="PF00512">
    <property type="entry name" value="HisKA"/>
    <property type="match status" value="1"/>
</dbReference>
<evidence type="ECO:0000256" key="10">
    <source>
        <dbReference type="ARBA" id="ARBA00022840"/>
    </source>
</evidence>
<evidence type="ECO:0000256" key="9">
    <source>
        <dbReference type="ARBA" id="ARBA00022777"/>
    </source>
</evidence>
<evidence type="ECO:0000256" key="1">
    <source>
        <dbReference type="ARBA" id="ARBA00000085"/>
    </source>
</evidence>
<evidence type="ECO:0000256" key="14">
    <source>
        <dbReference type="SAM" id="Phobius"/>
    </source>
</evidence>
<dbReference type="SUPFAM" id="SSF55874">
    <property type="entry name" value="ATPase domain of HSP90 chaperone/DNA topoisomerase II/histidine kinase"/>
    <property type="match status" value="1"/>
</dbReference>
<keyword evidence="6 16" id="KW-0808">Transferase</keyword>
<dbReference type="Pfam" id="PF02518">
    <property type="entry name" value="HATPase_c"/>
    <property type="match status" value="1"/>
</dbReference>
<evidence type="ECO:0000259" key="15">
    <source>
        <dbReference type="PROSITE" id="PS50109"/>
    </source>
</evidence>
<feature type="transmembrane region" description="Helical" evidence="14">
    <location>
        <begin position="42"/>
        <end position="62"/>
    </location>
</feature>
<evidence type="ECO:0000256" key="5">
    <source>
        <dbReference type="ARBA" id="ARBA00022553"/>
    </source>
</evidence>